<accession>A0A067LWQ3</accession>
<dbReference type="Proteomes" id="UP000027195">
    <property type="component" value="Unassembled WGS sequence"/>
</dbReference>
<dbReference type="InterPro" id="IPR053085">
    <property type="entry name" value="Jasmonate-induced_protein"/>
</dbReference>
<dbReference type="OrthoDB" id="2617878at2759"/>
<name>A0A067LWQ3_BOTB1</name>
<keyword evidence="2" id="KW-1185">Reference proteome</keyword>
<evidence type="ECO:0000313" key="1">
    <source>
        <dbReference type="EMBL" id="KDQ07793.1"/>
    </source>
</evidence>
<evidence type="ECO:0000313" key="2">
    <source>
        <dbReference type="Proteomes" id="UP000027195"/>
    </source>
</evidence>
<dbReference type="Gene3D" id="2.60.270.50">
    <property type="match status" value="1"/>
</dbReference>
<dbReference type="EMBL" id="KL198100">
    <property type="protein sequence ID" value="KDQ07793.1"/>
    <property type="molecule type" value="Genomic_DNA"/>
</dbReference>
<sequence>MPFGPIIDNNYIRTLPEYQGKPDSALSAADRGRVAMAKKKDYENEAIERLKKLKENYGNGVSTLVHVYNASGDRITLQGEHSWRGSFYGGPPESFIENGQWGVFLHVKPTGAAVGSAGAVIYRTAGSADIFVGWQNPWNTMYQPTCHGEASSRGWWWDKTTKDHMLSVLDDEATSTFLRSGSGYTVSGKIGDSTTSQYEVVVEKL</sequence>
<proteinExistence type="predicted"/>
<protein>
    <submittedName>
        <fullName evidence="1">Uncharacterized protein</fullName>
    </submittedName>
</protein>
<dbReference type="Pfam" id="PF21230">
    <property type="entry name" value="Nakanori"/>
    <property type="match status" value="1"/>
</dbReference>
<dbReference type="PANTHER" id="PTHR36482">
    <property type="entry name" value="OSJNBA0024J22.15 PROTEIN"/>
    <property type="match status" value="1"/>
</dbReference>
<reference evidence="2" key="1">
    <citation type="journal article" date="2014" name="Proc. Natl. Acad. Sci. U.S.A.">
        <title>Extensive sampling of basidiomycete genomes demonstrates inadequacy of the white-rot/brown-rot paradigm for wood decay fungi.</title>
        <authorList>
            <person name="Riley R."/>
            <person name="Salamov A.A."/>
            <person name="Brown D.W."/>
            <person name="Nagy L.G."/>
            <person name="Floudas D."/>
            <person name="Held B.W."/>
            <person name="Levasseur A."/>
            <person name="Lombard V."/>
            <person name="Morin E."/>
            <person name="Otillar R."/>
            <person name="Lindquist E.A."/>
            <person name="Sun H."/>
            <person name="LaButti K.M."/>
            <person name="Schmutz J."/>
            <person name="Jabbour D."/>
            <person name="Luo H."/>
            <person name="Baker S.E."/>
            <person name="Pisabarro A.G."/>
            <person name="Walton J.D."/>
            <person name="Blanchette R.A."/>
            <person name="Henrissat B."/>
            <person name="Martin F."/>
            <person name="Cullen D."/>
            <person name="Hibbett D.S."/>
            <person name="Grigoriev I.V."/>
        </authorList>
    </citation>
    <scope>NUCLEOTIDE SEQUENCE [LARGE SCALE GENOMIC DNA]</scope>
    <source>
        <strain evidence="2">FD-172 SS1</strain>
    </source>
</reference>
<dbReference type="STRING" id="930990.A0A067LWQ3"/>
<dbReference type="HOGENOM" id="CLU_086884_0_0_1"/>
<dbReference type="InterPro" id="IPR049065">
    <property type="entry name" value="Nakanori"/>
</dbReference>
<dbReference type="AlphaFoldDB" id="A0A067LWQ3"/>
<dbReference type="PANTHER" id="PTHR36482:SF5">
    <property type="entry name" value="23 KDA JASMONATE-INDUCED PROTEIN-LIKE"/>
    <property type="match status" value="1"/>
</dbReference>
<gene>
    <name evidence="1" type="ORF">BOTBODRAFT_48552</name>
</gene>
<dbReference type="InParanoid" id="A0A067LWQ3"/>
<organism evidence="1 2">
    <name type="scientific">Botryobasidium botryosum (strain FD-172 SS1)</name>
    <dbReference type="NCBI Taxonomy" id="930990"/>
    <lineage>
        <taxon>Eukaryota</taxon>
        <taxon>Fungi</taxon>
        <taxon>Dikarya</taxon>
        <taxon>Basidiomycota</taxon>
        <taxon>Agaricomycotina</taxon>
        <taxon>Agaricomycetes</taxon>
        <taxon>Cantharellales</taxon>
        <taxon>Botryobasidiaceae</taxon>
        <taxon>Botryobasidium</taxon>
    </lineage>
</organism>